<proteinExistence type="predicted"/>
<gene>
    <name evidence="2" type="ORF">Z519_00365</name>
</gene>
<dbReference type="HOGENOM" id="CLU_1643486_0_0_1"/>
<name>A0A0D2IPH5_CLAB1</name>
<dbReference type="RefSeq" id="XP_016625373.1">
    <property type="nucleotide sequence ID" value="XM_016758124.1"/>
</dbReference>
<reference evidence="2" key="1">
    <citation type="submission" date="2015-01" db="EMBL/GenBank/DDBJ databases">
        <title>The Genome Sequence of Cladophialophora bantiana CBS 173.52.</title>
        <authorList>
            <consortium name="The Broad Institute Genomics Platform"/>
            <person name="Cuomo C."/>
            <person name="de Hoog S."/>
            <person name="Gorbushina A."/>
            <person name="Stielow B."/>
            <person name="Teixiera M."/>
            <person name="Abouelleil A."/>
            <person name="Chapman S.B."/>
            <person name="Priest M."/>
            <person name="Young S.K."/>
            <person name="Wortman J."/>
            <person name="Nusbaum C."/>
            <person name="Birren B."/>
        </authorList>
    </citation>
    <scope>NUCLEOTIDE SEQUENCE [LARGE SCALE GENOMIC DNA]</scope>
    <source>
        <strain evidence="2">CBS 173.52</strain>
    </source>
</reference>
<accession>A0A0D2IPH5</accession>
<protein>
    <submittedName>
        <fullName evidence="2">Uncharacterized protein</fullName>
    </submittedName>
</protein>
<dbReference type="EMBL" id="KN846980">
    <property type="protein sequence ID" value="KIW98704.1"/>
    <property type="molecule type" value="Genomic_DNA"/>
</dbReference>
<feature type="compositionally biased region" description="Basic residues" evidence="1">
    <location>
        <begin position="55"/>
        <end position="66"/>
    </location>
</feature>
<organism evidence="2">
    <name type="scientific">Cladophialophora bantiana (strain ATCC 10958 / CBS 173.52 / CDC B-1940 / NIH 8579)</name>
    <name type="common">Xylohypha bantiana</name>
    <dbReference type="NCBI Taxonomy" id="1442370"/>
    <lineage>
        <taxon>Eukaryota</taxon>
        <taxon>Fungi</taxon>
        <taxon>Dikarya</taxon>
        <taxon>Ascomycota</taxon>
        <taxon>Pezizomycotina</taxon>
        <taxon>Eurotiomycetes</taxon>
        <taxon>Chaetothyriomycetidae</taxon>
        <taxon>Chaetothyriales</taxon>
        <taxon>Herpotrichiellaceae</taxon>
        <taxon>Cladophialophora</taxon>
    </lineage>
</organism>
<evidence type="ECO:0000313" key="2">
    <source>
        <dbReference type="EMBL" id="KIW98704.1"/>
    </source>
</evidence>
<evidence type="ECO:0000256" key="1">
    <source>
        <dbReference type="SAM" id="MobiDB-lite"/>
    </source>
</evidence>
<feature type="region of interest" description="Disordered" evidence="1">
    <location>
        <begin position="55"/>
        <end position="86"/>
    </location>
</feature>
<dbReference type="AlphaFoldDB" id="A0A0D2IPH5"/>
<dbReference type="GeneID" id="27693293"/>
<dbReference type="OrthoDB" id="10583889at2759"/>
<sequence>MAETRLTFTCEYALMQFRGIESAHEQRHIVQVDRGNQNRTGDWFSQSSSKAAAFRQRRNHEWKKPRASMDIAISSSGRSQDRRGPSTELAVVAVTNARIPNDEEEVVEELARNLILSTAPHRAKKSAQTNVKGLGAIRAVQKKILKLADEATTATESAPNT</sequence>